<organism evidence="1 2">
    <name type="scientific">Nitrosarchaeum koreense MY1</name>
    <dbReference type="NCBI Taxonomy" id="1001994"/>
    <lineage>
        <taxon>Archaea</taxon>
        <taxon>Nitrososphaerota</taxon>
        <taxon>Nitrososphaeria</taxon>
        <taxon>Nitrosopumilales</taxon>
        <taxon>Nitrosopumilaceae</taxon>
        <taxon>Nitrosarchaeum</taxon>
    </lineage>
</organism>
<name>F9CVP2_9ARCH</name>
<accession>F9CVP2</accession>
<dbReference type="InterPro" id="IPR002838">
    <property type="entry name" value="AIM24"/>
</dbReference>
<evidence type="ECO:0000313" key="1">
    <source>
        <dbReference type="EMBL" id="EGP93344.1"/>
    </source>
</evidence>
<comment type="caution">
    <text evidence="1">The sequence shown here is derived from an EMBL/GenBank/DDBJ whole genome shotgun (WGS) entry which is preliminary data.</text>
</comment>
<protein>
    <submittedName>
        <fullName evidence="1">DUF124 domain containing protein</fullName>
    </submittedName>
</protein>
<evidence type="ECO:0000313" key="2">
    <source>
        <dbReference type="Proteomes" id="UP000004440"/>
    </source>
</evidence>
<dbReference type="EMBL" id="AFPU01000001">
    <property type="protein sequence ID" value="EGP93344.1"/>
    <property type="molecule type" value="Genomic_DNA"/>
</dbReference>
<proteinExistence type="predicted"/>
<sequence length="230" mass="24836">MNKGESIRADGGSFVFKIGNFDIKTHTREGFLKNLKVSILGQESFFINDFNAMGDSCKLGLSGPPVGDIIEIPITAEQGFIIQSGTYVASTSSVDLDTKWQGFSKGIFGTELFMLKATGKGSVFVNAYGGIIKKELESGETMTLDNYHLVALSNNSHYVVTKFGGIKSTLFSGEGLVTEITGPAIVYFQTKNLKELMDLISGEHTKDNSSNTHTMAQAAMLGLRFASGFK</sequence>
<dbReference type="SUPFAM" id="SSF51219">
    <property type="entry name" value="TRAP-like"/>
    <property type="match status" value="1"/>
</dbReference>
<dbReference type="AlphaFoldDB" id="F9CVP2"/>
<keyword evidence="2" id="KW-1185">Reference proteome</keyword>
<reference evidence="1 2" key="1">
    <citation type="journal article" date="2011" name="J. Bacteriol.">
        <title>Genome Sequence of an Ammonia-Oxidizing Soil Archaeon, "Candidatus Nitrosoarchaeum koreensis" MY1.</title>
        <authorList>
            <person name="Kim B.K."/>
            <person name="Jung M.Y."/>
            <person name="Yu D.S."/>
            <person name="Park S.J."/>
            <person name="Oh T.K."/>
            <person name="Rhee S.K."/>
            <person name="Kim J.F."/>
        </authorList>
    </citation>
    <scope>NUCLEOTIDE SEQUENCE [LARGE SCALE GENOMIC DNA]</scope>
    <source>
        <strain evidence="1 2">MY1</strain>
    </source>
</reference>
<dbReference type="NCBIfam" id="TIGR00266">
    <property type="entry name" value="TIGR00266 family protein"/>
    <property type="match status" value="1"/>
</dbReference>
<dbReference type="InterPro" id="IPR036983">
    <property type="entry name" value="AIM24_sf"/>
</dbReference>
<dbReference type="PANTHER" id="PTHR43657:SF1">
    <property type="entry name" value="ALTERED INHERITANCE OF MITOCHONDRIA PROTEIN 24, MITOCHONDRIAL"/>
    <property type="match status" value="1"/>
</dbReference>
<dbReference type="PANTHER" id="PTHR43657">
    <property type="entry name" value="TRYPTOPHAN RNA-BINDING ATTENUATOR PROTEIN-LIKE PROTEIN"/>
    <property type="match status" value="1"/>
</dbReference>
<dbReference type="InterPro" id="IPR016031">
    <property type="entry name" value="Trp_RNA-bd_attenuator-like_dom"/>
</dbReference>
<gene>
    <name evidence="1" type="ORF">MY1_0579</name>
</gene>
<dbReference type="Proteomes" id="UP000004440">
    <property type="component" value="Unassembled WGS sequence"/>
</dbReference>
<dbReference type="Gene3D" id="3.60.160.10">
    <property type="entry name" value="Mitochondrial biogenesis AIM24"/>
    <property type="match status" value="1"/>
</dbReference>
<dbReference type="Pfam" id="PF01987">
    <property type="entry name" value="AIM24"/>
    <property type="match status" value="1"/>
</dbReference>